<keyword evidence="5" id="KW-1185">Reference proteome</keyword>
<dbReference type="InterPro" id="IPR045254">
    <property type="entry name" value="Nit1/2_C-N_Hydrolase"/>
</dbReference>
<dbReference type="PANTHER" id="PTHR23088">
    <property type="entry name" value="NITRILASE-RELATED"/>
    <property type="match status" value="1"/>
</dbReference>
<dbReference type="PROSITE" id="PS01227">
    <property type="entry name" value="UPF0012"/>
    <property type="match status" value="1"/>
</dbReference>
<dbReference type="Gene3D" id="3.60.110.10">
    <property type="entry name" value="Carbon-nitrogen hydrolase"/>
    <property type="match status" value="1"/>
</dbReference>
<dbReference type="InterPro" id="IPR003010">
    <property type="entry name" value="C-N_Hydrolase"/>
</dbReference>
<dbReference type="KEGG" id="ntr:B0W44_16800"/>
<accession>A0A1U9KAR0</accession>
<name>A0A1U9KAR0_9BACL</name>
<evidence type="ECO:0000256" key="1">
    <source>
        <dbReference type="ARBA" id="ARBA00010613"/>
    </source>
</evidence>
<feature type="domain" description="CN hydrolase" evidence="3">
    <location>
        <begin position="1"/>
        <end position="246"/>
    </location>
</feature>
<dbReference type="Pfam" id="PF00795">
    <property type="entry name" value="CN_hydrolase"/>
    <property type="match status" value="1"/>
</dbReference>
<evidence type="ECO:0000313" key="4">
    <source>
        <dbReference type="EMBL" id="AQS57159.1"/>
    </source>
</evidence>
<dbReference type="Proteomes" id="UP000188603">
    <property type="component" value="Chromosome"/>
</dbReference>
<comment type="similarity">
    <text evidence="1">Belongs to the carbon-nitrogen hydrolase superfamily. NIT1/NIT2 family.</text>
</comment>
<dbReference type="OrthoDB" id="9811121at2"/>
<dbReference type="PROSITE" id="PS50263">
    <property type="entry name" value="CN_HYDROLASE"/>
    <property type="match status" value="1"/>
</dbReference>
<reference evidence="4 5" key="1">
    <citation type="journal article" date="2015" name="Int. J. Syst. Evol. Microbiol.">
        <title>Novibacillus thermophilus gen. nov., sp. nov., a Gram-staining-negative and moderately thermophilic member of the family Thermoactinomycetaceae.</title>
        <authorList>
            <person name="Yang G."/>
            <person name="Chen J."/>
            <person name="Zhou S."/>
        </authorList>
    </citation>
    <scope>NUCLEOTIDE SEQUENCE [LARGE SCALE GENOMIC DNA]</scope>
    <source>
        <strain evidence="4 5">SG-1</strain>
    </source>
</reference>
<proteinExistence type="inferred from homology"/>
<dbReference type="InterPro" id="IPR036526">
    <property type="entry name" value="C-N_Hydrolase_sf"/>
</dbReference>
<dbReference type="PANTHER" id="PTHR23088:SF27">
    <property type="entry name" value="DEAMINATED GLUTATHIONE AMIDASE"/>
    <property type="match status" value="1"/>
</dbReference>
<evidence type="ECO:0000313" key="5">
    <source>
        <dbReference type="Proteomes" id="UP000188603"/>
    </source>
</evidence>
<dbReference type="EMBL" id="CP019699">
    <property type="protein sequence ID" value="AQS57159.1"/>
    <property type="molecule type" value="Genomic_DNA"/>
</dbReference>
<dbReference type="InterPro" id="IPR001110">
    <property type="entry name" value="UPF0012_CS"/>
</dbReference>
<dbReference type="RefSeq" id="WP_077721023.1">
    <property type="nucleotide sequence ID" value="NZ_CP019699.1"/>
</dbReference>
<dbReference type="AlphaFoldDB" id="A0A1U9KAR0"/>
<gene>
    <name evidence="4" type="ORF">B0W44_16800</name>
</gene>
<protein>
    <submittedName>
        <fullName evidence="4">Hydrolase</fullName>
    </submittedName>
</protein>
<dbReference type="STRING" id="1471761.B0W44_16800"/>
<evidence type="ECO:0000259" key="3">
    <source>
        <dbReference type="PROSITE" id="PS50263"/>
    </source>
</evidence>
<keyword evidence="2 4" id="KW-0378">Hydrolase</keyword>
<organism evidence="4 5">
    <name type="scientific">Novibacillus thermophilus</name>
    <dbReference type="NCBI Taxonomy" id="1471761"/>
    <lineage>
        <taxon>Bacteria</taxon>
        <taxon>Bacillati</taxon>
        <taxon>Bacillota</taxon>
        <taxon>Bacilli</taxon>
        <taxon>Bacillales</taxon>
        <taxon>Thermoactinomycetaceae</taxon>
        <taxon>Novibacillus</taxon>
    </lineage>
</organism>
<dbReference type="CDD" id="cd07572">
    <property type="entry name" value="nit"/>
    <property type="match status" value="1"/>
</dbReference>
<dbReference type="SUPFAM" id="SSF56317">
    <property type="entry name" value="Carbon-nitrogen hydrolase"/>
    <property type="match status" value="1"/>
</dbReference>
<sequence length="270" mass="29883">MKACVVQVNSRDDKEDNLQKVGRLIEQAAADGAELISLPEYVNFLGEDSEKRSQAESIPGPTSEFFMEKAKKLGIYLHCGSILEVADDTTSYNTSLLISDAGEIIATYRKMHLFDVDIAGRVVTKESDTIKPGQQVVTADTSFGTVGLSICYDLRFPELYRSMALRGAKLLFVPAAFTLYTGIHHWEVLLRARAIENQCYVLAAGQFGSYALGRTSFGSSMIVDPWGTVLARVPEREGYAIAEVDFDWLDGIRRKIPCLAHRQPALYSDV</sequence>
<evidence type="ECO:0000256" key="2">
    <source>
        <dbReference type="ARBA" id="ARBA00022801"/>
    </source>
</evidence>
<dbReference type="GO" id="GO:0016811">
    <property type="term" value="F:hydrolase activity, acting on carbon-nitrogen (but not peptide) bonds, in linear amides"/>
    <property type="evidence" value="ECO:0007669"/>
    <property type="project" value="InterPro"/>
</dbReference>